<name>A0A8J2LD11_9HEXA</name>
<organism evidence="1 2">
    <name type="scientific">Allacma fusca</name>
    <dbReference type="NCBI Taxonomy" id="39272"/>
    <lineage>
        <taxon>Eukaryota</taxon>
        <taxon>Metazoa</taxon>
        <taxon>Ecdysozoa</taxon>
        <taxon>Arthropoda</taxon>
        <taxon>Hexapoda</taxon>
        <taxon>Collembola</taxon>
        <taxon>Symphypleona</taxon>
        <taxon>Sminthuridae</taxon>
        <taxon>Allacma</taxon>
    </lineage>
</organism>
<proteinExistence type="predicted"/>
<protein>
    <submittedName>
        <fullName evidence="1">Uncharacterized protein</fullName>
    </submittedName>
</protein>
<keyword evidence="2" id="KW-1185">Reference proteome</keyword>
<reference evidence="1" key="1">
    <citation type="submission" date="2021-06" db="EMBL/GenBank/DDBJ databases">
        <authorList>
            <person name="Hodson N. C."/>
            <person name="Mongue J. A."/>
            <person name="Jaron S. K."/>
        </authorList>
    </citation>
    <scope>NUCLEOTIDE SEQUENCE</scope>
</reference>
<dbReference type="AlphaFoldDB" id="A0A8J2LD11"/>
<comment type="caution">
    <text evidence="1">The sequence shown here is derived from an EMBL/GenBank/DDBJ whole genome shotgun (WGS) entry which is preliminary data.</text>
</comment>
<accession>A0A8J2LD11</accession>
<evidence type="ECO:0000313" key="1">
    <source>
        <dbReference type="EMBL" id="CAG7833282.1"/>
    </source>
</evidence>
<gene>
    <name evidence="1" type="ORF">AFUS01_LOCUS42921</name>
</gene>
<feature type="non-terminal residue" evidence="1">
    <location>
        <position position="1"/>
    </location>
</feature>
<dbReference type="EMBL" id="CAJVCH010569553">
    <property type="protein sequence ID" value="CAG7833282.1"/>
    <property type="molecule type" value="Genomic_DNA"/>
</dbReference>
<evidence type="ECO:0000313" key="2">
    <source>
        <dbReference type="Proteomes" id="UP000708208"/>
    </source>
</evidence>
<dbReference type="Proteomes" id="UP000708208">
    <property type="component" value="Unassembled WGS sequence"/>
</dbReference>
<sequence length="75" mass="7898">PGPAGGHHEVFSALFVATSYFCGGNVVNEGGRHSGNEVPENSLLWLEGRNVAPCPVVKEGTCPPESTPPQTFCME</sequence>